<protein>
    <submittedName>
        <fullName evidence="2">Uncharacterized protein</fullName>
    </submittedName>
</protein>
<evidence type="ECO:0000256" key="1">
    <source>
        <dbReference type="SAM" id="MobiDB-lite"/>
    </source>
</evidence>
<feature type="region of interest" description="Disordered" evidence="1">
    <location>
        <begin position="185"/>
        <end position="255"/>
    </location>
</feature>
<dbReference type="EMBL" id="BKCJ010007771">
    <property type="protein sequence ID" value="GEU78931.1"/>
    <property type="molecule type" value="Genomic_DNA"/>
</dbReference>
<organism evidence="2">
    <name type="scientific">Tanacetum cinerariifolium</name>
    <name type="common">Dalmatian daisy</name>
    <name type="synonym">Chrysanthemum cinerariifolium</name>
    <dbReference type="NCBI Taxonomy" id="118510"/>
    <lineage>
        <taxon>Eukaryota</taxon>
        <taxon>Viridiplantae</taxon>
        <taxon>Streptophyta</taxon>
        <taxon>Embryophyta</taxon>
        <taxon>Tracheophyta</taxon>
        <taxon>Spermatophyta</taxon>
        <taxon>Magnoliopsida</taxon>
        <taxon>eudicotyledons</taxon>
        <taxon>Gunneridae</taxon>
        <taxon>Pentapetalae</taxon>
        <taxon>asterids</taxon>
        <taxon>campanulids</taxon>
        <taxon>Asterales</taxon>
        <taxon>Asteraceae</taxon>
        <taxon>Asteroideae</taxon>
        <taxon>Anthemideae</taxon>
        <taxon>Anthemidinae</taxon>
        <taxon>Tanacetum</taxon>
    </lineage>
</organism>
<name>A0A6L2MY83_TANCI</name>
<gene>
    <name evidence="2" type="ORF">Tci_050909</name>
</gene>
<dbReference type="AlphaFoldDB" id="A0A6L2MY83"/>
<reference evidence="2" key="1">
    <citation type="journal article" date="2019" name="Sci. Rep.">
        <title>Draft genome of Tanacetum cinerariifolium, the natural source of mosquito coil.</title>
        <authorList>
            <person name="Yamashiro T."/>
            <person name="Shiraishi A."/>
            <person name="Satake H."/>
            <person name="Nakayama K."/>
        </authorList>
    </citation>
    <scope>NUCLEOTIDE SEQUENCE</scope>
</reference>
<evidence type="ECO:0000313" key="2">
    <source>
        <dbReference type="EMBL" id="GEU78931.1"/>
    </source>
</evidence>
<feature type="compositionally biased region" description="Acidic residues" evidence="1">
    <location>
        <begin position="217"/>
        <end position="238"/>
    </location>
</feature>
<proteinExistence type="predicted"/>
<accession>A0A6L2MY83</accession>
<comment type="caution">
    <text evidence="2">The sequence shown here is derived from an EMBL/GenBank/DDBJ whole genome shotgun (WGS) entry which is preliminary data.</text>
</comment>
<sequence length="380" mass="42429">MSSITTQQEKLNLELVPKEKRLEIGKCNGRLNPRKIQKEPTFQVVLDAIALTPCYSAFLITADVTEGQDFDALPTDDEIMSFLRELRHTEEINSLSDSTKSLGKVKESKQTPERGVVIRETPEMPLSKKKEKMIVEKRKGIDLLFEVSLTIEAQFKEVQKKSMRDFYKTRPSGSGTVAKIAPSVAKIKSSATSKGTGVKPGVLNVAEEESFEKHETDESESSSESDHDESEEEDEDNEEARNHDKAEGDEDEEMDYTTSQLYDDMDIMLNEPVYTNKGFVQEEGTDVAMTNVQQGNENPEILQVTSSSHSLDLAAKFLKFLSIPHIDAKVVSLMDVHVHHEVPSQQTPKLLTLPILVISDSSPVFTTVILQSLPSFTLPP</sequence>